<dbReference type="OrthoDB" id="202021at2157"/>
<dbReference type="CDD" id="cd06171">
    <property type="entry name" value="Sigma70_r4"/>
    <property type="match status" value="1"/>
</dbReference>
<sequence length="228" mass="25354">MGLLAQFDIYCDALPLVGVARELPDATVLFEFQFNHGNPPLFIITVTDGTRTAIEAALTAAVDIDEWMLIGEAGSTRRYQATPALTFEEQLGDHIDNPAGLKSLAAVEAVIERIEVTKEGWRQSGWFANRDAFTEFSLFWQQNGGFRLHRLTQNGASEPPGDGLSDRQREALRIAYENGFFQIPRRTSLKEVAAELDISASSVSERLRRAQTQLIEETVATTWPSLPE</sequence>
<dbReference type="EMBL" id="MWPH01000001">
    <property type="protein sequence ID" value="OVE85496.1"/>
    <property type="molecule type" value="Genomic_DNA"/>
</dbReference>
<feature type="domain" description="HTH bat-type" evidence="3">
    <location>
        <begin position="164"/>
        <end position="216"/>
    </location>
</feature>
<protein>
    <submittedName>
        <fullName evidence="4">DNA-binding protein</fullName>
    </submittedName>
</protein>
<reference evidence="4 5" key="1">
    <citation type="submission" date="2017-02" db="EMBL/GenBank/DDBJ databases">
        <title>Natronthermophilus aegyptiacus gen. nov.,sp. nov., an aerobic, extremely halophilic alkalithermophilic archaeon isolated from the athalassohaline Wadi An Natrun, Egypt.</title>
        <authorList>
            <person name="Zhao B."/>
        </authorList>
    </citation>
    <scope>NUCLEOTIDE SEQUENCE [LARGE SCALE GENOMIC DNA]</scope>
    <source>
        <strain evidence="4 5">CGMCC 1.3597</strain>
    </source>
</reference>
<dbReference type="InterPro" id="IPR007050">
    <property type="entry name" value="HTH_bacterioopsin"/>
</dbReference>
<name>A0A202EB61_9EURY</name>
<gene>
    <name evidence="4" type="ORF">B2G88_01345</name>
</gene>
<keyword evidence="4" id="KW-0238">DNA-binding</keyword>
<comment type="caution">
    <text evidence="4">The sequence shown here is derived from an EMBL/GenBank/DDBJ whole genome shotgun (WGS) entry which is preliminary data.</text>
</comment>
<proteinExistence type="predicted"/>
<dbReference type="Pfam" id="PF04967">
    <property type="entry name" value="HTH_10"/>
    <property type="match status" value="1"/>
</dbReference>
<evidence type="ECO:0000256" key="2">
    <source>
        <dbReference type="ARBA" id="ARBA00023163"/>
    </source>
</evidence>
<dbReference type="SUPFAM" id="SSF88659">
    <property type="entry name" value="Sigma3 and sigma4 domains of RNA polymerase sigma factors"/>
    <property type="match status" value="1"/>
</dbReference>
<dbReference type="Gene3D" id="1.10.10.10">
    <property type="entry name" value="Winged helix-like DNA-binding domain superfamily/Winged helix DNA-binding domain"/>
    <property type="match status" value="1"/>
</dbReference>
<dbReference type="RefSeq" id="WP_054863243.1">
    <property type="nucleotide sequence ID" value="NZ_MWPH01000001.1"/>
</dbReference>
<dbReference type="PANTHER" id="PTHR34236">
    <property type="entry name" value="DIMETHYL SULFOXIDE REDUCTASE TRANSCRIPTIONAL ACTIVATOR"/>
    <property type="match status" value="1"/>
</dbReference>
<keyword evidence="5" id="KW-1185">Reference proteome</keyword>
<dbReference type="AlphaFoldDB" id="A0A202EB61"/>
<dbReference type="GO" id="GO:0003677">
    <property type="term" value="F:DNA binding"/>
    <property type="evidence" value="ECO:0007669"/>
    <property type="project" value="UniProtKB-KW"/>
</dbReference>
<accession>A0A202EB61</accession>
<keyword evidence="2" id="KW-0804">Transcription</keyword>
<evidence type="ECO:0000256" key="1">
    <source>
        <dbReference type="ARBA" id="ARBA00023015"/>
    </source>
</evidence>
<evidence type="ECO:0000313" key="4">
    <source>
        <dbReference type="EMBL" id="OVE85496.1"/>
    </source>
</evidence>
<evidence type="ECO:0000259" key="3">
    <source>
        <dbReference type="Pfam" id="PF04967"/>
    </source>
</evidence>
<dbReference type="InterPro" id="IPR013324">
    <property type="entry name" value="RNA_pol_sigma_r3/r4-like"/>
</dbReference>
<organism evidence="4 5">
    <name type="scientific">Natronolimnobius baerhuensis</name>
    <dbReference type="NCBI Taxonomy" id="253108"/>
    <lineage>
        <taxon>Archaea</taxon>
        <taxon>Methanobacteriati</taxon>
        <taxon>Methanobacteriota</taxon>
        <taxon>Stenosarchaea group</taxon>
        <taxon>Halobacteria</taxon>
        <taxon>Halobacteriales</taxon>
        <taxon>Natrialbaceae</taxon>
        <taxon>Natronolimnobius</taxon>
    </lineage>
</organism>
<dbReference type="Proteomes" id="UP000196084">
    <property type="component" value="Unassembled WGS sequence"/>
</dbReference>
<evidence type="ECO:0000313" key="5">
    <source>
        <dbReference type="Proteomes" id="UP000196084"/>
    </source>
</evidence>
<keyword evidence="1" id="KW-0805">Transcription regulation</keyword>
<dbReference type="PANTHER" id="PTHR34236:SF1">
    <property type="entry name" value="DIMETHYL SULFOXIDE REDUCTASE TRANSCRIPTIONAL ACTIVATOR"/>
    <property type="match status" value="1"/>
</dbReference>
<dbReference type="InterPro" id="IPR036388">
    <property type="entry name" value="WH-like_DNA-bd_sf"/>
</dbReference>